<reference evidence="1 2" key="1">
    <citation type="journal article" date="2019" name="Front. Microbiol.">
        <title>Ammonia Oxidation by the Arctic Terrestrial Thaumarchaeote Candidatus Nitrosocosmicus arcticus Is Stimulated by Increasing Temperatures.</title>
        <authorList>
            <person name="Alves R.J.E."/>
            <person name="Kerou M."/>
            <person name="Zappe A."/>
            <person name="Bittner R."/>
            <person name="Abby S.S."/>
            <person name="Schmidt H.A."/>
            <person name="Pfeifer K."/>
            <person name="Schleper C."/>
        </authorList>
    </citation>
    <scope>NUCLEOTIDE SEQUENCE [LARGE SCALE GENOMIC DNA]</scope>
    <source>
        <strain evidence="1 2">Kfb</strain>
    </source>
</reference>
<evidence type="ECO:0000313" key="2">
    <source>
        <dbReference type="Proteomes" id="UP000315289"/>
    </source>
</evidence>
<protein>
    <submittedName>
        <fullName evidence="1">Uncharacterized protein</fullName>
    </submittedName>
</protein>
<sequence length="67" mass="7379">MIRNSVTTTLSIILLFIFALGALGSINLVSAAEDHSNSIRDEKDVKLASLNLIYDFDSKPFNISYSD</sequence>
<keyword evidence="2" id="KW-1185">Reference proteome</keyword>
<gene>
    <name evidence="1" type="ORF">NARC_10375</name>
</gene>
<dbReference type="EMBL" id="VOAH01000001">
    <property type="protein sequence ID" value="TVP41969.1"/>
    <property type="molecule type" value="Genomic_DNA"/>
</dbReference>
<dbReference type="AlphaFoldDB" id="A0A557SZD2"/>
<dbReference type="Proteomes" id="UP000315289">
    <property type="component" value="Unassembled WGS sequence"/>
</dbReference>
<organism evidence="1 2">
    <name type="scientific">Candidatus Nitrosocosmicus arcticus</name>
    <dbReference type="NCBI Taxonomy" id="2035267"/>
    <lineage>
        <taxon>Archaea</taxon>
        <taxon>Nitrososphaerota</taxon>
        <taxon>Nitrososphaeria</taxon>
        <taxon>Nitrososphaerales</taxon>
        <taxon>Nitrososphaeraceae</taxon>
        <taxon>Candidatus Nitrosocosmicus</taxon>
    </lineage>
</organism>
<name>A0A557SZD2_9ARCH</name>
<accession>A0A557SZD2</accession>
<comment type="caution">
    <text evidence="1">The sequence shown here is derived from an EMBL/GenBank/DDBJ whole genome shotgun (WGS) entry which is preliminary data.</text>
</comment>
<evidence type="ECO:0000313" key="1">
    <source>
        <dbReference type="EMBL" id="TVP41969.1"/>
    </source>
</evidence>
<proteinExistence type="predicted"/>